<protein>
    <submittedName>
        <fullName evidence="2">Uncharacterized protein</fullName>
    </submittedName>
</protein>
<organism evidence="2 3">
    <name type="scientific">Hypsizygus marmoreus</name>
    <name type="common">White beech mushroom</name>
    <name type="synonym">Agaricus marmoreus</name>
    <dbReference type="NCBI Taxonomy" id="39966"/>
    <lineage>
        <taxon>Eukaryota</taxon>
        <taxon>Fungi</taxon>
        <taxon>Dikarya</taxon>
        <taxon>Basidiomycota</taxon>
        <taxon>Agaricomycotina</taxon>
        <taxon>Agaricomycetes</taxon>
        <taxon>Agaricomycetidae</taxon>
        <taxon>Agaricales</taxon>
        <taxon>Tricholomatineae</taxon>
        <taxon>Lyophyllaceae</taxon>
        <taxon>Hypsizygus</taxon>
    </lineage>
</organism>
<evidence type="ECO:0000313" key="2">
    <source>
        <dbReference type="EMBL" id="RDB21237.1"/>
    </source>
</evidence>
<dbReference type="Proteomes" id="UP000076154">
    <property type="component" value="Unassembled WGS sequence"/>
</dbReference>
<sequence length="806" mass="93502">MPDLRFRRDDGYIQPADYGENQNKVWVALNCYIDDIPKGAAEFMDLTISDEASPAAQRLSLQEAMDWTRNANWHHQSYHWRPYVLILGRAVGKLSPPWYLLPDRPSPLTIVGRHWILDPETQNDYVADISAVRQAIDEIILHEEYGSDSPRPKKFDMELLHGFYETEAEAQGAARAAKEAMLDMLAFLNWWISCIPSRANWLSKESHNLVKDIGLKNMRKRGVLLKLSRDWHQINLPALVRDRVPVFYPWTSNEMSDRRFTRLSPNFLCTYVDKVRKMHNPELTYLELPELQRQFPDIRQYNEFLEEKDEEVTGEEPADIKTDDPDIFIVDFRGWRRRFVDDKGQQQAYAEEFKAKKTYTDSSREVTFARWRHLDEMSVDCHPSLDSEPLVELRELWKGQYVPEVAAQEEVTRDLVREPSIYETARDESSPTSLASRIGITLAERISSPSPMDSSKPQRPEPLIQRISVPHSLSKQVTHVLEDEAMDVDRLTPDSTLSLPEPVAGSSSNPATRVVGTGWKKGKGNEIRATSYEDRPTVLQRPVFVSRWSDFEDIRSPMSRSDFIKELKAWGTKLTHDDPAYNHFPRQVQWHPQLLANGYLIIETDDAQFQLRYWALCLPGMDHLRLILERAIEHGVRFAIGIKKDDLAPWKNMRIPDTDCLLAKRVCEPGYVEPELPADLAGGALCDTYMATKGSPECWLFPTENFLCEFCDHYSGEWNAGVEDIYHHIADEIAKSDSLKGRERSEWREYLRRHNCGRYAPLYKVRNSDFQEGKVRIRDGFPLSWHKKEILTIELPERYRPVVRQN</sequence>
<comment type="caution">
    <text evidence="2">The sequence shown here is derived from an EMBL/GenBank/DDBJ whole genome shotgun (WGS) entry which is preliminary data.</text>
</comment>
<dbReference type="AlphaFoldDB" id="A0A369JKZ2"/>
<evidence type="ECO:0000256" key="1">
    <source>
        <dbReference type="SAM" id="MobiDB-lite"/>
    </source>
</evidence>
<accession>A0A369JKZ2</accession>
<feature type="region of interest" description="Disordered" evidence="1">
    <location>
        <begin position="498"/>
        <end position="520"/>
    </location>
</feature>
<evidence type="ECO:0000313" key="3">
    <source>
        <dbReference type="Proteomes" id="UP000076154"/>
    </source>
</evidence>
<dbReference type="OrthoDB" id="2963589at2759"/>
<name>A0A369JKZ2_HYPMA</name>
<dbReference type="InParanoid" id="A0A369JKZ2"/>
<reference evidence="2" key="1">
    <citation type="submission" date="2018-04" db="EMBL/GenBank/DDBJ databases">
        <title>Whole genome sequencing of Hypsizygus marmoreus.</title>
        <authorList>
            <person name="Choi I.-G."/>
            <person name="Min B."/>
            <person name="Kim J.-G."/>
            <person name="Kim S."/>
            <person name="Oh Y.-L."/>
            <person name="Kong W.-S."/>
            <person name="Park H."/>
            <person name="Jeong J."/>
            <person name="Song E.-S."/>
        </authorList>
    </citation>
    <scope>NUCLEOTIDE SEQUENCE [LARGE SCALE GENOMIC DNA]</scope>
    <source>
        <strain evidence="2">51987-8</strain>
    </source>
</reference>
<keyword evidence="3" id="KW-1185">Reference proteome</keyword>
<dbReference type="EMBL" id="LUEZ02000055">
    <property type="protein sequence ID" value="RDB21237.1"/>
    <property type="molecule type" value="Genomic_DNA"/>
</dbReference>
<gene>
    <name evidence="2" type="ORF">Hypma_011324</name>
</gene>
<proteinExistence type="predicted"/>